<keyword evidence="10" id="KW-1185">Reference proteome</keyword>
<comment type="subcellular location">
    <subcellularLocation>
        <location evidence="1">Cell membrane</location>
        <topology evidence="1">Multi-pass membrane protein</topology>
    </subcellularLocation>
</comment>
<dbReference type="RefSeq" id="WP_036748416.1">
    <property type="nucleotide sequence ID" value="NZ_JAGSGC010000002.1"/>
</dbReference>
<comment type="similarity">
    <text evidence="2">Belongs to the UPF0126 family.</text>
</comment>
<proteinExistence type="inferred from homology"/>
<evidence type="ECO:0000256" key="6">
    <source>
        <dbReference type="ARBA" id="ARBA00023136"/>
    </source>
</evidence>
<dbReference type="Proteomes" id="UP000027192">
    <property type="component" value="Unassembled WGS sequence"/>
</dbReference>
<name>A0A066RRN9_9GAMM</name>
<organism evidence="9 10">
    <name type="scientific">Photobacterium galatheae</name>
    <dbReference type="NCBI Taxonomy" id="1654360"/>
    <lineage>
        <taxon>Bacteria</taxon>
        <taxon>Pseudomonadati</taxon>
        <taxon>Pseudomonadota</taxon>
        <taxon>Gammaproteobacteria</taxon>
        <taxon>Vibrionales</taxon>
        <taxon>Vibrionaceae</taxon>
        <taxon>Photobacterium</taxon>
    </lineage>
</organism>
<sequence>MLLTVLYIVGITAEAMTGALAAGKRHMDWFGVMLVASATAIGGGTVRDILLGHYPLNWIANPQYLLITCVAGLVTTWIAPLVVRFHKVFVVLDALGLIVFSILGCRVAMNMEQPIIICLMAAVVTGVFGGLLRDLICRRTPLVLHKELYASVAFIAAGLYMAQLYFAVPENIAIGVTLVTGFLLRLAAMQYRWQLPVFKIDDAQDKAQEEAKS</sequence>
<dbReference type="AlphaFoldDB" id="A0A066RRN9"/>
<evidence type="ECO:0000256" key="1">
    <source>
        <dbReference type="ARBA" id="ARBA00004651"/>
    </source>
</evidence>
<comment type="caution">
    <text evidence="9">The sequence shown here is derived from an EMBL/GenBank/DDBJ whole genome shotgun (WGS) entry which is preliminary data.</text>
</comment>
<keyword evidence="3" id="KW-1003">Cell membrane</keyword>
<feature type="domain" description="Glycine transporter" evidence="8">
    <location>
        <begin position="5"/>
        <end position="78"/>
    </location>
</feature>
<evidence type="ECO:0000313" key="10">
    <source>
        <dbReference type="Proteomes" id="UP000027192"/>
    </source>
</evidence>
<keyword evidence="4 7" id="KW-0812">Transmembrane</keyword>
<dbReference type="PANTHER" id="PTHR30506:SF3">
    <property type="entry name" value="UPF0126 INNER MEMBRANE PROTEIN YADS-RELATED"/>
    <property type="match status" value="1"/>
</dbReference>
<dbReference type="PANTHER" id="PTHR30506">
    <property type="entry name" value="INNER MEMBRANE PROTEIN"/>
    <property type="match status" value="1"/>
</dbReference>
<feature type="transmembrane region" description="Helical" evidence="7">
    <location>
        <begin position="64"/>
        <end position="83"/>
    </location>
</feature>
<gene>
    <name evidence="9" type="ORF">EA58_02225</name>
</gene>
<feature type="domain" description="Glycine transporter" evidence="8">
    <location>
        <begin position="91"/>
        <end position="162"/>
    </location>
</feature>
<dbReference type="OrthoDB" id="9791874at2"/>
<protein>
    <submittedName>
        <fullName evidence="9">Membrane protein</fullName>
    </submittedName>
</protein>
<evidence type="ECO:0000256" key="2">
    <source>
        <dbReference type="ARBA" id="ARBA00008193"/>
    </source>
</evidence>
<keyword evidence="5 7" id="KW-1133">Transmembrane helix</keyword>
<feature type="transmembrane region" description="Helical" evidence="7">
    <location>
        <begin position="115"/>
        <end position="136"/>
    </location>
</feature>
<evidence type="ECO:0000313" key="9">
    <source>
        <dbReference type="EMBL" id="KDM93024.1"/>
    </source>
</evidence>
<feature type="transmembrane region" description="Helical" evidence="7">
    <location>
        <begin position="148"/>
        <end position="166"/>
    </location>
</feature>
<feature type="transmembrane region" description="Helical" evidence="7">
    <location>
        <begin position="90"/>
        <end position="109"/>
    </location>
</feature>
<dbReference type="Pfam" id="PF03458">
    <property type="entry name" value="Gly_transporter"/>
    <property type="match status" value="2"/>
</dbReference>
<accession>A0A066RRN9</accession>
<evidence type="ECO:0000256" key="4">
    <source>
        <dbReference type="ARBA" id="ARBA00022692"/>
    </source>
</evidence>
<feature type="transmembrane region" description="Helical" evidence="7">
    <location>
        <begin position="172"/>
        <end position="188"/>
    </location>
</feature>
<dbReference type="EMBL" id="JMIB01000004">
    <property type="protein sequence ID" value="KDM93024.1"/>
    <property type="molecule type" value="Genomic_DNA"/>
</dbReference>
<reference evidence="9 10" key="1">
    <citation type="submission" date="2014-04" db="EMBL/GenBank/DDBJ databases">
        <title>Draft genome sequence of Photobacterium halotolerans S2753: a solonamide, ngercheumicin and holomycin producer.</title>
        <authorList>
            <person name="Machado H.R."/>
            <person name="Gram L."/>
        </authorList>
    </citation>
    <scope>NUCLEOTIDE SEQUENCE [LARGE SCALE GENOMIC DNA]</scope>
    <source>
        <strain evidence="9 10">S2753</strain>
    </source>
</reference>
<evidence type="ECO:0000259" key="8">
    <source>
        <dbReference type="Pfam" id="PF03458"/>
    </source>
</evidence>
<keyword evidence="6 7" id="KW-0472">Membrane</keyword>
<dbReference type="InterPro" id="IPR005115">
    <property type="entry name" value="Gly_transporter"/>
</dbReference>
<evidence type="ECO:0000256" key="7">
    <source>
        <dbReference type="SAM" id="Phobius"/>
    </source>
</evidence>
<evidence type="ECO:0000256" key="5">
    <source>
        <dbReference type="ARBA" id="ARBA00022989"/>
    </source>
</evidence>
<evidence type="ECO:0000256" key="3">
    <source>
        <dbReference type="ARBA" id="ARBA00022475"/>
    </source>
</evidence>
<dbReference type="GO" id="GO:0005886">
    <property type="term" value="C:plasma membrane"/>
    <property type="evidence" value="ECO:0007669"/>
    <property type="project" value="UniProtKB-SubCell"/>
</dbReference>